<keyword evidence="4" id="KW-1185">Reference proteome</keyword>
<dbReference type="InterPro" id="IPR036264">
    <property type="entry name" value="Bact_exopeptidase_dim_dom"/>
</dbReference>
<accession>A0AAD6CMF3</accession>
<evidence type="ECO:0000313" key="4">
    <source>
        <dbReference type="Proteomes" id="UP001220324"/>
    </source>
</evidence>
<dbReference type="Gene3D" id="3.40.630.10">
    <property type="entry name" value="Zn peptidases"/>
    <property type="match status" value="1"/>
</dbReference>
<dbReference type="CDD" id="cd05672">
    <property type="entry name" value="M20_ACY1L2-like"/>
    <property type="match status" value="1"/>
</dbReference>
<dbReference type="Proteomes" id="UP001220324">
    <property type="component" value="Unassembled WGS sequence"/>
</dbReference>
<dbReference type="NCBIfam" id="TIGR01891">
    <property type="entry name" value="amidohydrolases"/>
    <property type="match status" value="1"/>
</dbReference>
<dbReference type="FunFam" id="3.30.70.360:FF:000004">
    <property type="entry name" value="Peptidase M20 domain-containing protein 2"/>
    <property type="match status" value="1"/>
</dbReference>
<proteinExistence type="inferred from homology"/>
<dbReference type="InterPro" id="IPR011650">
    <property type="entry name" value="Peptidase_M20_dimer"/>
</dbReference>
<feature type="domain" description="Peptidase M20 dimerisation" evidence="2">
    <location>
        <begin position="200"/>
        <end position="293"/>
    </location>
</feature>
<evidence type="ECO:0000313" key="3">
    <source>
        <dbReference type="EMBL" id="KAJ5525300.1"/>
    </source>
</evidence>
<dbReference type="PANTHER" id="PTHR30575">
    <property type="entry name" value="PEPTIDASE M20"/>
    <property type="match status" value="1"/>
</dbReference>
<dbReference type="PANTHER" id="PTHR30575:SF8">
    <property type="entry name" value="PEPTIDASE M20 DOMAIN-CONTAINING PROTEIN 2"/>
    <property type="match status" value="1"/>
</dbReference>
<dbReference type="Pfam" id="PF07687">
    <property type="entry name" value="M20_dimer"/>
    <property type="match status" value="1"/>
</dbReference>
<reference evidence="3 4" key="1">
    <citation type="journal article" date="2023" name="IMA Fungus">
        <title>Comparative genomic study of the Penicillium genus elucidates a diverse pangenome and 15 lateral gene transfer events.</title>
        <authorList>
            <person name="Petersen C."/>
            <person name="Sorensen T."/>
            <person name="Nielsen M.R."/>
            <person name="Sondergaard T.E."/>
            <person name="Sorensen J.L."/>
            <person name="Fitzpatrick D.A."/>
            <person name="Frisvad J.C."/>
            <person name="Nielsen K.L."/>
        </authorList>
    </citation>
    <scope>NUCLEOTIDE SEQUENCE [LARGE SCALE GENOMIC DNA]</scope>
    <source>
        <strain evidence="3 4">IBT 35679</strain>
    </source>
</reference>
<dbReference type="EMBL" id="JAQIZZ010000008">
    <property type="protein sequence ID" value="KAJ5525300.1"/>
    <property type="molecule type" value="Genomic_DNA"/>
</dbReference>
<comment type="similarity">
    <text evidence="1">Belongs to the peptidase M20A family.</text>
</comment>
<comment type="caution">
    <text evidence="3">The sequence shown here is derived from an EMBL/GenBank/DDBJ whole genome shotgun (WGS) entry which is preliminary data.</text>
</comment>
<protein>
    <recommendedName>
        <fullName evidence="1">Peptidase M20 domain-containing protein 2</fullName>
    </recommendedName>
</protein>
<evidence type="ECO:0000256" key="1">
    <source>
        <dbReference type="PIRNR" id="PIRNR037226"/>
    </source>
</evidence>
<gene>
    <name evidence="3" type="ORF">N7494_011950</name>
</gene>
<dbReference type="AlphaFoldDB" id="A0AAD6CMF3"/>
<name>A0AAD6CMF3_9EURO</name>
<dbReference type="InterPro" id="IPR017144">
    <property type="entry name" value="Xaa-Arg_dipeptidase"/>
</dbReference>
<organism evidence="3 4">
    <name type="scientific">Penicillium frequentans</name>
    <dbReference type="NCBI Taxonomy" id="3151616"/>
    <lineage>
        <taxon>Eukaryota</taxon>
        <taxon>Fungi</taxon>
        <taxon>Dikarya</taxon>
        <taxon>Ascomycota</taxon>
        <taxon>Pezizomycotina</taxon>
        <taxon>Eurotiomycetes</taxon>
        <taxon>Eurotiomycetidae</taxon>
        <taxon>Eurotiales</taxon>
        <taxon>Aspergillaceae</taxon>
        <taxon>Penicillium</taxon>
    </lineage>
</organism>
<dbReference type="SUPFAM" id="SSF53187">
    <property type="entry name" value="Zn-dependent exopeptidases"/>
    <property type="match status" value="1"/>
</dbReference>
<sequence>MGSIADSSSVSPQTGIDRLKAIQEIVEASIGTASTDLRKVIKHIYDNPEIAFEEYIAHDTICKYLEDQGFQVTRKAYGVETAFEVLYGKGGRLVSINAEYDALPGIGHGCGHHLIAATSIAAFLGVTAAIKQNGIQGRVQLLGCPAEENQGGKAVLCNAGALKGVDAAVMAHPVPPQQIVPNAVEDGITSFGGASSLAMLRWVVEFHGKATHASACPHLGINAFDAAVAAYNNIALLRQQTLPEERIHGVVLEGPTVPNTIGHYTKCVWIARSPTRGKLQALSKRVLACFEAAATATGCTVTVTEGNMYTDTLVTESLCNRYAEITDSIEGQKTIPFIHRIEPGSTDFGNVTYECPGIHAYYAIPCSAETSVHHQTFTAATGTEEAYYLALKQGTMLALTAWDLLTDDAFYKEVKAEWDVTVKKHSFA</sequence>
<dbReference type="Gene3D" id="3.30.70.360">
    <property type="match status" value="1"/>
</dbReference>
<evidence type="ECO:0000259" key="2">
    <source>
        <dbReference type="Pfam" id="PF07687"/>
    </source>
</evidence>
<dbReference type="PIRSF" id="PIRSF037226">
    <property type="entry name" value="Amidohydrolase_ACY1L2_prd"/>
    <property type="match status" value="1"/>
</dbReference>
<dbReference type="InterPro" id="IPR052030">
    <property type="entry name" value="Peptidase_M20/M20A_hydrolases"/>
</dbReference>
<dbReference type="SUPFAM" id="SSF55031">
    <property type="entry name" value="Bacterial exopeptidase dimerisation domain"/>
    <property type="match status" value="1"/>
</dbReference>
<dbReference type="InterPro" id="IPR017439">
    <property type="entry name" value="Amidohydrolase"/>
</dbReference>
<dbReference type="GO" id="GO:0016805">
    <property type="term" value="F:dipeptidase activity"/>
    <property type="evidence" value="ECO:0007669"/>
    <property type="project" value="InterPro"/>
</dbReference>